<keyword evidence="3" id="KW-1185">Reference proteome</keyword>
<dbReference type="RefSeq" id="XP_005646280.1">
    <property type="nucleotide sequence ID" value="XM_005646223.1"/>
</dbReference>
<dbReference type="SUPFAM" id="SSF50814">
    <property type="entry name" value="Lipocalins"/>
    <property type="match status" value="1"/>
</dbReference>
<dbReference type="Gene3D" id="2.40.128.20">
    <property type="match status" value="1"/>
</dbReference>
<sequence length="253" mass="26666">MGKTLLVCLVILLASASTILGRELLAQPTCPPPGFSSAKPFDLTSYISAPWYVQKQVTTTYTPENFLYCVRANYIPIAGPGDLSKGVYVNNYSNKDRVNGLAATTSKAQGGFQLYATVPDDAVPSQLQVGPYLGDNGVTTAVSSASAKMSGEAANYWVVATDSSSADPKFEGYEWAIITTGPPTIPSGNGCRTGSADGGIADVAQRGFWWFTRKQVATAETLEALRAKSLELGLDLGVLQDVQQAGCDYSGAP</sequence>
<evidence type="ECO:0000256" key="1">
    <source>
        <dbReference type="SAM" id="SignalP"/>
    </source>
</evidence>
<accession>I0YTL7</accession>
<reference evidence="2 3" key="1">
    <citation type="journal article" date="2012" name="Genome Biol.">
        <title>The genome of the polar eukaryotic microalga coccomyxa subellipsoidea reveals traits of cold adaptation.</title>
        <authorList>
            <person name="Blanc G."/>
            <person name="Agarkova I."/>
            <person name="Grimwood J."/>
            <person name="Kuo A."/>
            <person name="Brueggeman A."/>
            <person name="Dunigan D."/>
            <person name="Gurnon J."/>
            <person name="Ladunga I."/>
            <person name="Lindquist E."/>
            <person name="Lucas S."/>
            <person name="Pangilinan J."/>
            <person name="Proschold T."/>
            <person name="Salamov A."/>
            <person name="Schmutz J."/>
            <person name="Weeks D."/>
            <person name="Yamada T."/>
            <person name="Claverie J.M."/>
            <person name="Grigoriev I."/>
            <person name="Van Etten J."/>
            <person name="Lomsadze A."/>
            <person name="Borodovsky M."/>
        </authorList>
    </citation>
    <scope>NUCLEOTIDE SEQUENCE [LARGE SCALE GENOMIC DNA]</scope>
    <source>
        <strain evidence="2 3">C-169</strain>
    </source>
</reference>
<dbReference type="eggNOG" id="ENOG502S9PN">
    <property type="taxonomic scope" value="Eukaryota"/>
</dbReference>
<feature type="chain" id="PRO_5003637279" description="Lipocalin/cytosolic fatty-acid binding domain-containing protein" evidence="1">
    <location>
        <begin position="22"/>
        <end position="253"/>
    </location>
</feature>
<dbReference type="GeneID" id="17039715"/>
<dbReference type="InterPro" id="IPR012674">
    <property type="entry name" value="Calycin"/>
</dbReference>
<keyword evidence="1" id="KW-0732">Signal</keyword>
<proteinExistence type="predicted"/>
<dbReference type="OrthoDB" id="565904at2759"/>
<gene>
    <name evidence="2" type="ORF">COCSUDRAFT_53846</name>
</gene>
<comment type="caution">
    <text evidence="2">The sequence shown here is derived from an EMBL/GenBank/DDBJ whole genome shotgun (WGS) entry which is preliminary data.</text>
</comment>
<evidence type="ECO:0000313" key="3">
    <source>
        <dbReference type="Proteomes" id="UP000007264"/>
    </source>
</evidence>
<evidence type="ECO:0000313" key="2">
    <source>
        <dbReference type="EMBL" id="EIE21736.1"/>
    </source>
</evidence>
<organism evidence="2 3">
    <name type="scientific">Coccomyxa subellipsoidea (strain C-169)</name>
    <name type="common">Green microalga</name>
    <dbReference type="NCBI Taxonomy" id="574566"/>
    <lineage>
        <taxon>Eukaryota</taxon>
        <taxon>Viridiplantae</taxon>
        <taxon>Chlorophyta</taxon>
        <taxon>core chlorophytes</taxon>
        <taxon>Trebouxiophyceae</taxon>
        <taxon>Trebouxiophyceae incertae sedis</taxon>
        <taxon>Coccomyxaceae</taxon>
        <taxon>Coccomyxa</taxon>
        <taxon>Coccomyxa subellipsoidea</taxon>
    </lineage>
</organism>
<dbReference type="KEGG" id="csl:COCSUDRAFT_53846"/>
<dbReference type="AlphaFoldDB" id="I0YTL7"/>
<name>I0YTL7_COCSC</name>
<dbReference type="EMBL" id="AGSI01000011">
    <property type="protein sequence ID" value="EIE21736.1"/>
    <property type="molecule type" value="Genomic_DNA"/>
</dbReference>
<dbReference type="Proteomes" id="UP000007264">
    <property type="component" value="Unassembled WGS sequence"/>
</dbReference>
<protein>
    <recommendedName>
        <fullName evidence="4">Lipocalin/cytosolic fatty-acid binding domain-containing protein</fullName>
    </recommendedName>
</protein>
<evidence type="ECO:0008006" key="4">
    <source>
        <dbReference type="Google" id="ProtNLM"/>
    </source>
</evidence>
<feature type="signal peptide" evidence="1">
    <location>
        <begin position="1"/>
        <end position="21"/>
    </location>
</feature>
<dbReference type="STRING" id="574566.I0YTL7"/>